<reference evidence="1 2" key="1">
    <citation type="submission" date="2019-11" db="EMBL/GenBank/DDBJ databases">
        <title>Whole genome sequence of Oryza granulata.</title>
        <authorList>
            <person name="Li W."/>
        </authorList>
    </citation>
    <scope>NUCLEOTIDE SEQUENCE [LARGE SCALE GENOMIC DNA]</scope>
    <source>
        <strain evidence="2">cv. Menghai</strain>
        <tissue evidence="1">Leaf</tissue>
    </source>
</reference>
<dbReference type="Proteomes" id="UP000479710">
    <property type="component" value="Unassembled WGS sequence"/>
</dbReference>
<keyword evidence="2" id="KW-1185">Reference proteome</keyword>
<gene>
    <name evidence="1" type="ORF">E2562_010306</name>
</gene>
<proteinExistence type="predicted"/>
<dbReference type="AlphaFoldDB" id="A0A6G1F642"/>
<organism evidence="1 2">
    <name type="scientific">Oryza meyeriana var. granulata</name>
    <dbReference type="NCBI Taxonomy" id="110450"/>
    <lineage>
        <taxon>Eukaryota</taxon>
        <taxon>Viridiplantae</taxon>
        <taxon>Streptophyta</taxon>
        <taxon>Embryophyta</taxon>
        <taxon>Tracheophyta</taxon>
        <taxon>Spermatophyta</taxon>
        <taxon>Magnoliopsida</taxon>
        <taxon>Liliopsida</taxon>
        <taxon>Poales</taxon>
        <taxon>Poaceae</taxon>
        <taxon>BOP clade</taxon>
        <taxon>Oryzoideae</taxon>
        <taxon>Oryzeae</taxon>
        <taxon>Oryzinae</taxon>
        <taxon>Oryza</taxon>
        <taxon>Oryza meyeriana</taxon>
    </lineage>
</organism>
<sequence>MIPLWLLPLASKNNSCMELGGRELRCSLVPAWRADDVGSCYDGAAPTPPRDRVAVPRWQAWRCLSLRPALCARVAVREMGATRRRGG</sequence>
<dbReference type="EMBL" id="SPHZ02000001">
    <property type="protein sequence ID" value="KAF0932360.1"/>
    <property type="molecule type" value="Genomic_DNA"/>
</dbReference>
<comment type="caution">
    <text evidence="1">The sequence shown here is derived from an EMBL/GenBank/DDBJ whole genome shotgun (WGS) entry which is preliminary data.</text>
</comment>
<evidence type="ECO:0000313" key="2">
    <source>
        <dbReference type="Proteomes" id="UP000479710"/>
    </source>
</evidence>
<evidence type="ECO:0000313" key="1">
    <source>
        <dbReference type="EMBL" id="KAF0932360.1"/>
    </source>
</evidence>
<name>A0A6G1F642_9ORYZ</name>
<accession>A0A6G1F642</accession>
<protein>
    <submittedName>
        <fullName evidence="1">Uncharacterized protein</fullName>
    </submittedName>
</protein>